<evidence type="ECO:0000313" key="2">
    <source>
        <dbReference type="Proteomes" id="UP000076967"/>
    </source>
</evidence>
<reference evidence="1 2" key="1">
    <citation type="submission" date="2016-03" db="EMBL/GenBank/DDBJ databases">
        <title>Draft genome sequence of Paenibacillus glacialis DSM 22343.</title>
        <authorList>
            <person name="Shin S.-K."/>
            <person name="Yi H."/>
        </authorList>
    </citation>
    <scope>NUCLEOTIDE SEQUENCE [LARGE SCALE GENOMIC DNA]</scope>
    <source>
        <strain evidence="1 2">DSM 22343</strain>
    </source>
</reference>
<keyword evidence="2" id="KW-1185">Reference proteome</keyword>
<name>A0A168D3S2_9BACL</name>
<sequence>MHHSQNHSSASSRRIEEICDVRHVLCRDDIMWVLHYVQQKVAQGDPALLELPKPRLLLNFQYFGEVSMLLLKRPGLSYLEQDNIRYCLMEAMHGLIPVKPILPSS</sequence>
<dbReference type="Proteomes" id="UP000076967">
    <property type="component" value="Unassembled WGS sequence"/>
</dbReference>
<organism evidence="1 2">
    <name type="scientific">Paenibacillus glacialis</name>
    <dbReference type="NCBI Taxonomy" id="494026"/>
    <lineage>
        <taxon>Bacteria</taxon>
        <taxon>Bacillati</taxon>
        <taxon>Bacillota</taxon>
        <taxon>Bacilli</taxon>
        <taxon>Bacillales</taxon>
        <taxon>Paenibacillaceae</taxon>
        <taxon>Paenibacillus</taxon>
    </lineage>
</organism>
<proteinExistence type="predicted"/>
<protein>
    <submittedName>
        <fullName evidence="1">Uncharacterized protein</fullName>
    </submittedName>
</protein>
<dbReference type="EMBL" id="LVJH01000070">
    <property type="protein sequence ID" value="OAB33842.1"/>
    <property type="molecule type" value="Genomic_DNA"/>
</dbReference>
<gene>
    <name evidence="1" type="ORF">PGLA_23240</name>
</gene>
<dbReference type="RefSeq" id="WP_068537582.1">
    <property type="nucleotide sequence ID" value="NZ_LVJH01000070.1"/>
</dbReference>
<comment type="caution">
    <text evidence="1">The sequence shown here is derived from an EMBL/GenBank/DDBJ whole genome shotgun (WGS) entry which is preliminary data.</text>
</comment>
<accession>A0A168D3S2</accession>
<dbReference type="OrthoDB" id="2679120at2"/>
<dbReference type="AlphaFoldDB" id="A0A168D3S2"/>
<dbReference type="STRING" id="494026.PGLA_23240"/>
<evidence type="ECO:0000313" key="1">
    <source>
        <dbReference type="EMBL" id="OAB33842.1"/>
    </source>
</evidence>